<keyword evidence="7 10" id="KW-0472">Membrane</keyword>
<dbReference type="GO" id="GO:0005886">
    <property type="term" value="C:plasma membrane"/>
    <property type="evidence" value="ECO:0007669"/>
    <property type="project" value="InterPro"/>
</dbReference>
<evidence type="ECO:0008006" key="13">
    <source>
        <dbReference type="Google" id="ProtNLM"/>
    </source>
</evidence>
<keyword evidence="8" id="KW-0594">Phospholipid biosynthesis</keyword>
<keyword evidence="3" id="KW-0808">Transferase</keyword>
<dbReference type="GO" id="GO:0043772">
    <property type="term" value="F:acyl-phosphate glycerol-3-phosphate acyltransferase activity"/>
    <property type="evidence" value="ECO:0007669"/>
    <property type="project" value="InterPro"/>
</dbReference>
<dbReference type="OrthoDB" id="2081059at2"/>
<keyword evidence="6" id="KW-0443">Lipid metabolism</keyword>
<dbReference type="Proteomes" id="UP000471031">
    <property type="component" value="Unassembled WGS sequence"/>
</dbReference>
<accession>A0A845LB06</accession>
<dbReference type="AlphaFoldDB" id="A0A845LB06"/>
<keyword evidence="12" id="KW-1185">Reference proteome</keyword>
<sequence>MCTVLTLFVCAYLLGALSLTYWIGRCRSHLAVTDYGPGSIGPVKLLRLAGPESMVAALLAELTKGWLIGWLTVFFQAGEIAQWLTALFLLAGYGWSPVLGGRGGNICLPFTGFLFQVAPPLGQVALSVALSVLLLTRSPNLAALIALVSLPCVAWLQHFSVFALAVTTAAAAVVAFQFWLVRCHRPRESEIY</sequence>
<evidence type="ECO:0000256" key="7">
    <source>
        <dbReference type="ARBA" id="ARBA00023136"/>
    </source>
</evidence>
<evidence type="ECO:0000256" key="5">
    <source>
        <dbReference type="ARBA" id="ARBA00022989"/>
    </source>
</evidence>
<dbReference type="EMBL" id="WXEX01000010">
    <property type="protein sequence ID" value="MZP43842.1"/>
    <property type="molecule type" value="Genomic_DNA"/>
</dbReference>
<dbReference type="GO" id="GO:0008654">
    <property type="term" value="P:phospholipid biosynthetic process"/>
    <property type="evidence" value="ECO:0007669"/>
    <property type="project" value="UniProtKB-KW"/>
</dbReference>
<keyword evidence="2" id="KW-0444">Lipid biosynthesis</keyword>
<evidence type="ECO:0000313" key="11">
    <source>
        <dbReference type="EMBL" id="MZP43842.1"/>
    </source>
</evidence>
<proteinExistence type="predicted"/>
<keyword evidence="5 10" id="KW-1133">Transmembrane helix</keyword>
<dbReference type="PANTHER" id="PTHR30309:SF0">
    <property type="entry name" value="GLYCEROL-3-PHOSPHATE ACYLTRANSFERASE-RELATED"/>
    <property type="match status" value="1"/>
</dbReference>
<evidence type="ECO:0000256" key="8">
    <source>
        <dbReference type="ARBA" id="ARBA00023209"/>
    </source>
</evidence>
<evidence type="ECO:0000256" key="1">
    <source>
        <dbReference type="ARBA" id="ARBA00022475"/>
    </source>
</evidence>
<gene>
    <name evidence="11" type="ORF">GTO89_12425</name>
</gene>
<keyword evidence="9" id="KW-1208">Phospholipid metabolism</keyword>
<name>A0A845LB06_HELGE</name>
<evidence type="ECO:0000256" key="4">
    <source>
        <dbReference type="ARBA" id="ARBA00022692"/>
    </source>
</evidence>
<keyword evidence="4 10" id="KW-0812">Transmembrane</keyword>
<dbReference type="SMART" id="SM01207">
    <property type="entry name" value="G3P_acyltransf"/>
    <property type="match status" value="1"/>
</dbReference>
<evidence type="ECO:0000256" key="2">
    <source>
        <dbReference type="ARBA" id="ARBA00022516"/>
    </source>
</evidence>
<organism evidence="11 12">
    <name type="scientific">Heliomicrobium gestii</name>
    <name type="common">Heliobacterium gestii</name>
    <dbReference type="NCBI Taxonomy" id="2699"/>
    <lineage>
        <taxon>Bacteria</taxon>
        <taxon>Bacillati</taxon>
        <taxon>Bacillota</taxon>
        <taxon>Clostridia</taxon>
        <taxon>Eubacteriales</taxon>
        <taxon>Heliobacteriaceae</taxon>
        <taxon>Heliomicrobium</taxon>
    </lineage>
</organism>
<dbReference type="RefSeq" id="WP_161262403.1">
    <property type="nucleotide sequence ID" value="NZ_JAFBDC010000008.1"/>
</dbReference>
<evidence type="ECO:0000256" key="6">
    <source>
        <dbReference type="ARBA" id="ARBA00023098"/>
    </source>
</evidence>
<dbReference type="Pfam" id="PF02660">
    <property type="entry name" value="G3P_acyltransf"/>
    <property type="match status" value="1"/>
</dbReference>
<dbReference type="InterPro" id="IPR003811">
    <property type="entry name" value="G3P_acylTferase_PlsY"/>
</dbReference>
<protein>
    <recommendedName>
        <fullName evidence="13">Glycerol-3-phosphate acyltransferase</fullName>
    </recommendedName>
</protein>
<dbReference type="PANTHER" id="PTHR30309">
    <property type="entry name" value="INNER MEMBRANE PROTEIN YGIH"/>
    <property type="match status" value="1"/>
</dbReference>
<feature type="transmembrane region" description="Helical" evidence="10">
    <location>
        <begin position="67"/>
        <end position="93"/>
    </location>
</feature>
<keyword evidence="1" id="KW-1003">Cell membrane</keyword>
<comment type="caution">
    <text evidence="11">The sequence shown here is derived from an EMBL/GenBank/DDBJ whole genome shotgun (WGS) entry which is preliminary data.</text>
</comment>
<evidence type="ECO:0000256" key="3">
    <source>
        <dbReference type="ARBA" id="ARBA00022679"/>
    </source>
</evidence>
<evidence type="ECO:0000256" key="9">
    <source>
        <dbReference type="ARBA" id="ARBA00023264"/>
    </source>
</evidence>
<feature type="transmembrane region" description="Helical" evidence="10">
    <location>
        <begin position="113"/>
        <end position="134"/>
    </location>
</feature>
<feature type="transmembrane region" description="Helical" evidence="10">
    <location>
        <begin position="162"/>
        <end position="181"/>
    </location>
</feature>
<evidence type="ECO:0000313" key="12">
    <source>
        <dbReference type="Proteomes" id="UP000471031"/>
    </source>
</evidence>
<evidence type="ECO:0000256" key="10">
    <source>
        <dbReference type="SAM" id="Phobius"/>
    </source>
</evidence>
<reference evidence="11 12" key="1">
    <citation type="submission" date="2020-01" db="EMBL/GenBank/DDBJ databases">
        <title>Whole genome sequence of Heliobacterium gestii DSM 11169.</title>
        <authorList>
            <person name="Kyndt J.A."/>
            <person name="Meyer T.E."/>
        </authorList>
    </citation>
    <scope>NUCLEOTIDE SEQUENCE [LARGE SCALE GENOMIC DNA]</scope>
    <source>
        <strain evidence="11 12">DSM 11169</strain>
    </source>
</reference>